<dbReference type="PIRSF" id="PIRSF028188">
    <property type="entry name" value="Amdntrnsf_FN0238"/>
    <property type="match status" value="1"/>
</dbReference>
<gene>
    <name evidence="1" type="ORF">G7071_12240</name>
</gene>
<accession>A0A6G7YH07</accession>
<evidence type="ECO:0000313" key="1">
    <source>
        <dbReference type="EMBL" id="QIK76083.1"/>
    </source>
</evidence>
<evidence type="ECO:0000313" key="2">
    <source>
        <dbReference type="Proteomes" id="UP000502035"/>
    </source>
</evidence>
<dbReference type="Pfam" id="PF19420">
    <property type="entry name" value="DDAH_eukar"/>
    <property type="match status" value="1"/>
</dbReference>
<dbReference type="PANTHER" id="PTHR43224:SF1">
    <property type="entry name" value="AMIDINOTRANSFERASE"/>
    <property type="match status" value="1"/>
</dbReference>
<proteinExistence type="predicted"/>
<sequence length="358" mass="39179">MAHVGHLTPCSRFRHVSAQAPSAVILIRATSFVPNPATAADNAFQADVPADQSDEVTSAKAVAEMDALAQALRDAGVRVHVFDDDDHTRPDSVFPNNWLSTHAGGYVAVYPMYASNRRHERRTDILEMLKSDYRVQTIVDYSGLEPDGVFLEGTGAMVLDHVSRVAYMAISYRADCNVLERFCTDFNYEPMAFEAVDGAGVPVYHTNVIACVGTEVALIALEMIPDAQRRAQVRERLSVNGRSVVELTEQQVREFAGNAVELCGRTPQGKRRYVMAMSARAHRSLRPDQIAVIEESCEIVSVDIPTVELAGGSVRCMIAGVHLDHRPSVEPELTEAVEAINEDHPVTPDGRFVALAHG</sequence>
<keyword evidence="2" id="KW-1185">Reference proteome</keyword>
<dbReference type="GO" id="GO:0016740">
    <property type="term" value="F:transferase activity"/>
    <property type="evidence" value="ECO:0007669"/>
    <property type="project" value="UniProtKB-KW"/>
</dbReference>
<dbReference type="Gene3D" id="3.75.10.10">
    <property type="entry name" value="L-arginine/glycine Amidinotransferase, Chain A"/>
    <property type="match status" value="1"/>
</dbReference>
<dbReference type="AlphaFoldDB" id="A0A6G7YH07"/>
<name>A0A6G7YH07_9ACTN</name>
<dbReference type="SUPFAM" id="SSF55909">
    <property type="entry name" value="Pentein"/>
    <property type="match status" value="1"/>
</dbReference>
<dbReference type="Proteomes" id="UP000502035">
    <property type="component" value="Chromosome"/>
</dbReference>
<dbReference type="EMBL" id="CP049866">
    <property type="protein sequence ID" value="QIK76083.1"/>
    <property type="molecule type" value="Genomic_DNA"/>
</dbReference>
<dbReference type="NCBIfam" id="NF046062">
    <property type="entry name" value="citrull_CtlX"/>
    <property type="match status" value="1"/>
</dbReference>
<dbReference type="PANTHER" id="PTHR43224">
    <property type="entry name" value="AMIDINOTRANSFERASE"/>
    <property type="match status" value="1"/>
</dbReference>
<dbReference type="InterPro" id="IPR014541">
    <property type="entry name" value="Amdntrnsf_FN0238"/>
</dbReference>
<organism evidence="1 2">
    <name type="scientific">Nocardioides piscis</name>
    <dbReference type="NCBI Taxonomy" id="2714938"/>
    <lineage>
        <taxon>Bacteria</taxon>
        <taxon>Bacillati</taxon>
        <taxon>Actinomycetota</taxon>
        <taxon>Actinomycetes</taxon>
        <taxon>Propionibacteriales</taxon>
        <taxon>Nocardioidaceae</taxon>
        <taxon>Nocardioides</taxon>
    </lineage>
</organism>
<reference evidence="1 2" key="1">
    <citation type="submission" date="2020-03" db="EMBL/GenBank/DDBJ databases">
        <title>Nocardioides sp. nov., isolated from fish.</title>
        <authorList>
            <person name="Hyun D.-W."/>
            <person name="Bae J.-W."/>
        </authorList>
    </citation>
    <scope>NUCLEOTIDE SEQUENCE [LARGE SCALE GENOMIC DNA]</scope>
    <source>
        <strain evidence="1 2">HDW12A</strain>
    </source>
</reference>
<dbReference type="KEGG" id="npi:G7071_12240"/>
<protein>
    <submittedName>
        <fullName evidence="1">Amidinotransferase</fullName>
    </submittedName>
</protein>
<keyword evidence="1" id="KW-0808">Transferase</keyword>